<keyword evidence="2" id="KW-1185">Reference proteome</keyword>
<reference evidence="1" key="1">
    <citation type="submission" date="2020-06" db="EMBL/GenBank/DDBJ databases">
        <title>Draft genome of Bugula neritina, a colonial animal packing powerful symbionts and potential medicines.</title>
        <authorList>
            <person name="Rayko M."/>
        </authorList>
    </citation>
    <scope>NUCLEOTIDE SEQUENCE [LARGE SCALE GENOMIC DNA]</scope>
    <source>
        <strain evidence="1">Kwan_BN1</strain>
    </source>
</reference>
<dbReference type="Proteomes" id="UP000593567">
    <property type="component" value="Unassembled WGS sequence"/>
</dbReference>
<accession>A0A7J7KQW6</accession>
<organism evidence="1 2">
    <name type="scientific">Bugula neritina</name>
    <name type="common">Brown bryozoan</name>
    <name type="synonym">Sertularia neritina</name>
    <dbReference type="NCBI Taxonomy" id="10212"/>
    <lineage>
        <taxon>Eukaryota</taxon>
        <taxon>Metazoa</taxon>
        <taxon>Spiralia</taxon>
        <taxon>Lophotrochozoa</taxon>
        <taxon>Bryozoa</taxon>
        <taxon>Gymnolaemata</taxon>
        <taxon>Cheilostomatida</taxon>
        <taxon>Flustrina</taxon>
        <taxon>Buguloidea</taxon>
        <taxon>Bugulidae</taxon>
        <taxon>Bugula</taxon>
    </lineage>
</organism>
<dbReference type="OrthoDB" id="5945460at2759"/>
<comment type="caution">
    <text evidence="1">The sequence shown here is derived from an EMBL/GenBank/DDBJ whole genome shotgun (WGS) entry which is preliminary data.</text>
</comment>
<name>A0A7J7KQW6_BUGNE</name>
<protein>
    <submittedName>
        <fullName evidence="1">Uncharacterized protein</fullName>
    </submittedName>
</protein>
<evidence type="ECO:0000313" key="1">
    <source>
        <dbReference type="EMBL" id="KAF6040580.1"/>
    </source>
</evidence>
<evidence type="ECO:0000313" key="2">
    <source>
        <dbReference type="Proteomes" id="UP000593567"/>
    </source>
</evidence>
<dbReference type="AlphaFoldDB" id="A0A7J7KQW6"/>
<gene>
    <name evidence="1" type="ORF">EB796_001120</name>
</gene>
<proteinExistence type="predicted"/>
<sequence>MFILTLEKQVHKQPSYVFPVIDWDLLPPGGASQYHPHLQVMLTPDRYPGNECVDTILCSQLTNAHNHK</sequence>
<dbReference type="EMBL" id="VXIV02000127">
    <property type="protein sequence ID" value="KAF6040580.1"/>
    <property type="molecule type" value="Genomic_DNA"/>
</dbReference>